<dbReference type="EMBL" id="CDMZ01000137">
    <property type="protein sequence ID" value="CEM07698.1"/>
    <property type="molecule type" value="Genomic_DNA"/>
</dbReference>
<evidence type="ECO:0000256" key="2">
    <source>
        <dbReference type="ARBA" id="ARBA00022737"/>
    </source>
</evidence>
<dbReference type="InterPro" id="IPR015943">
    <property type="entry name" value="WD40/YVTN_repeat-like_dom_sf"/>
</dbReference>
<feature type="repeat" description="WD" evidence="3">
    <location>
        <begin position="93"/>
        <end position="133"/>
    </location>
</feature>
<keyword evidence="1 3" id="KW-0853">WD repeat</keyword>
<evidence type="ECO:0000256" key="1">
    <source>
        <dbReference type="ARBA" id="ARBA00022574"/>
    </source>
</evidence>
<keyword evidence="2" id="KW-0677">Repeat</keyword>
<sequence length="327" mass="36195">MNTPLTDINEPPLDCITRVQFSPTQGESLLVASSWDGSLRMYDCNKNAMPIAYGTNKPILDCCFMADSRRVVFGGLSTEVRIFGTADSSSILLGKHTKAVRTVCYHKDHRIFTGGWDMLVKGWDPRSPQPTSTTSVGHKVFCMDCNDSKVLIGTSNKEIVIFDVRNMAQPWHVVEPLKYQLRSVKCFPDQTGFAASSVEGRVAWEYFANPSPKPKYAFKCHREPIEGVEHVYPVNALAFHSKYGTFATGGGDGTVSIWDGMAKKRLSRVSKQSVGVSALSFSADGTVLALGLSYTFEEDEKEQMPPNAIRLRHLQDNEVRPKNLSSG</sequence>
<accession>A0A0G4F637</accession>
<dbReference type="SMART" id="SM00320">
    <property type="entry name" value="WD40"/>
    <property type="match status" value="5"/>
</dbReference>
<proteinExistence type="predicted"/>
<dbReference type="InterPro" id="IPR001680">
    <property type="entry name" value="WD40_rpt"/>
</dbReference>
<gene>
    <name evidence="4" type="ORF">Cvel_15304</name>
</gene>
<evidence type="ECO:0008006" key="5">
    <source>
        <dbReference type="Google" id="ProtNLM"/>
    </source>
</evidence>
<dbReference type="AlphaFoldDB" id="A0A0G4F637"/>
<dbReference type="Gene3D" id="2.130.10.10">
    <property type="entry name" value="YVTN repeat-like/Quinoprotein amine dehydrogenase"/>
    <property type="match status" value="1"/>
</dbReference>
<dbReference type="Pfam" id="PF00400">
    <property type="entry name" value="WD40"/>
    <property type="match status" value="3"/>
</dbReference>
<evidence type="ECO:0000256" key="3">
    <source>
        <dbReference type="PROSITE-ProRule" id="PRU00221"/>
    </source>
</evidence>
<feature type="repeat" description="WD" evidence="3">
    <location>
        <begin position="227"/>
        <end position="259"/>
    </location>
</feature>
<dbReference type="PROSITE" id="PS50294">
    <property type="entry name" value="WD_REPEATS_REGION"/>
    <property type="match status" value="1"/>
</dbReference>
<reference evidence="4" key="1">
    <citation type="submission" date="2014-11" db="EMBL/GenBank/DDBJ databases">
        <authorList>
            <person name="Otto D Thomas"/>
            <person name="Naeem Raeece"/>
        </authorList>
    </citation>
    <scope>NUCLEOTIDE SEQUENCE</scope>
</reference>
<dbReference type="PhylomeDB" id="A0A0G4F637"/>
<protein>
    <recommendedName>
        <fullName evidence="5">Anaphase-promoting complex subunit 4 WD40 domain-containing protein</fullName>
    </recommendedName>
</protein>
<organism evidence="4">
    <name type="scientific">Chromera velia CCMP2878</name>
    <dbReference type="NCBI Taxonomy" id="1169474"/>
    <lineage>
        <taxon>Eukaryota</taxon>
        <taxon>Sar</taxon>
        <taxon>Alveolata</taxon>
        <taxon>Colpodellida</taxon>
        <taxon>Chromeraceae</taxon>
        <taxon>Chromera</taxon>
    </lineage>
</organism>
<dbReference type="SUPFAM" id="SSF50978">
    <property type="entry name" value="WD40 repeat-like"/>
    <property type="match status" value="1"/>
</dbReference>
<dbReference type="InterPro" id="IPR036322">
    <property type="entry name" value="WD40_repeat_dom_sf"/>
</dbReference>
<name>A0A0G4F637_9ALVE</name>
<dbReference type="PROSITE" id="PS50082">
    <property type="entry name" value="WD_REPEATS_2"/>
    <property type="match status" value="2"/>
</dbReference>
<dbReference type="VEuPathDB" id="CryptoDB:Cvel_15304"/>
<dbReference type="PANTHER" id="PTHR10971">
    <property type="entry name" value="MRNA EXPORT FACTOR AND BUB3"/>
    <property type="match status" value="1"/>
</dbReference>
<evidence type="ECO:0000313" key="4">
    <source>
        <dbReference type="EMBL" id="CEM07698.1"/>
    </source>
</evidence>